<dbReference type="EMBL" id="JACHXS010000015">
    <property type="protein sequence ID" value="MBB3224982.1"/>
    <property type="molecule type" value="Genomic_DNA"/>
</dbReference>
<dbReference type="InterPro" id="IPR050553">
    <property type="entry name" value="Thioredoxin_ResA/DsbE_sf"/>
</dbReference>
<dbReference type="PROSITE" id="PS51352">
    <property type="entry name" value="THIOREDOXIN_2"/>
    <property type="match status" value="1"/>
</dbReference>
<evidence type="ECO:0000259" key="1">
    <source>
        <dbReference type="PROSITE" id="PS51352"/>
    </source>
</evidence>
<accession>A0A4V1ECZ0</accession>
<reference evidence="2 5" key="2">
    <citation type="submission" date="2020-08" db="EMBL/GenBank/DDBJ databases">
        <title>Genomic Encyclopedia of Type Strains, Phase III (KMG-III): the genomes of soil and plant-associated and newly described type strains.</title>
        <authorList>
            <person name="Whitman W."/>
        </authorList>
    </citation>
    <scope>NUCLEOTIDE SEQUENCE [LARGE SCALE GENOMIC DNA]</scope>
    <source>
        <strain evidence="2 5">CECT 7753</strain>
    </source>
</reference>
<name>A0A4V1ECZ0_9BURK</name>
<evidence type="ECO:0000313" key="2">
    <source>
        <dbReference type="EMBL" id="MBB3224982.1"/>
    </source>
</evidence>
<dbReference type="PANTHER" id="PTHR42852">
    <property type="entry name" value="THIOL:DISULFIDE INTERCHANGE PROTEIN DSBE"/>
    <property type="match status" value="1"/>
</dbReference>
<dbReference type="Pfam" id="PF00578">
    <property type="entry name" value="AhpC-TSA"/>
    <property type="match status" value="1"/>
</dbReference>
<sequence length="184" mass="19728">MNAGTATNSSKAPEFEVAAWLNARGPVSLAALRGKVVAVYAFQMLCPGCVSHGIPQAKKIAATFGRGDVEVLGLHTVFEHHAVMGREALEAFVHEYRIDFPVGIDLPSDSGPVPRTMAKYRMRGTPTLLLIDRRGMLRHQVFGMADDMQVGALVAGLVHEDEDRDAGVPQCDDGGCRIALSSVT</sequence>
<proteinExistence type="predicted"/>
<evidence type="ECO:0000313" key="5">
    <source>
        <dbReference type="Proteomes" id="UP000584325"/>
    </source>
</evidence>
<feature type="domain" description="Thioredoxin" evidence="1">
    <location>
        <begin position="6"/>
        <end position="159"/>
    </location>
</feature>
<dbReference type="PANTHER" id="PTHR42852:SF13">
    <property type="entry name" value="PROTEIN DIPZ"/>
    <property type="match status" value="1"/>
</dbReference>
<dbReference type="EMBL" id="CP040017">
    <property type="protein sequence ID" value="QCP09251.1"/>
    <property type="molecule type" value="Genomic_DNA"/>
</dbReference>
<dbReference type="OrthoDB" id="9811352at2"/>
<dbReference type="InterPro" id="IPR013766">
    <property type="entry name" value="Thioredoxin_domain"/>
</dbReference>
<dbReference type="Proteomes" id="UP000298763">
    <property type="component" value="Chromosome"/>
</dbReference>
<dbReference type="Proteomes" id="UP000584325">
    <property type="component" value="Unassembled WGS sequence"/>
</dbReference>
<keyword evidence="4" id="KW-1185">Reference proteome</keyword>
<organism evidence="2 5">
    <name type="scientific">Pseudoduganella umbonata</name>
    <dbReference type="NCBI Taxonomy" id="864828"/>
    <lineage>
        <taxon>Bacteria</taxon>
        <taxon>Pseudomonadati</taxon>
        <taxon>Pseudomonadota</taxon>
        <taxon>Betaproteobacteria</taxon>
        <taxon>Burkholderiales</taxon>
        <taxon>Oxalobacteraceae</taxon>
        <taxon>Telluria group</taxon>
        <taxon>Pseudoduganella</taxon>
    </lineage>
</organism>
<dbReference type="GO" id="GO:0016209">
    <property type="term" value="F:antioxidant activity"/>
    <property type="evidence" value="ECO:0007669"/>
    <property type="project" value="InterPro"/>
</dbReference>
<dbReference type="AlphaFoldDB" id="A0A4V1ECZ0"/>
<gene>
    <name evidence="3" type="ORF">FCL38_01470</name>
    <name evidence="2" type="ORF">FHS02_005852</name>
</gene>
<dbReference type="Gene3D" id="3.40.30.10">
    <property type="entry name" value="Glutaredoxin"/>
    <property type="match status" value="1"/>
</dbReference>
<dbReference type="SUPFAM" id="SSF52833">
    <property type="entry name" value="Thioredoxin-like"/>
    <property type="match status" value="1"/>
</dbReference>
<reference evidence="3 4" key="1">
    <citation type="submission" date="2019-05" db="EMBL/GenBank/DDBJ databases">
        <title>Draft Genome Sequences of Six Type Strains of the Genus Massilia.</title>
        <authorList>
            <person name="Miess H."/>
            <person name="Frediansyhah A."/>
            <person name="Gross H."/>
        </authorList>
    </citation>
    <scope>NUCLEOTIDE SEQUENCE [LARGE SCALE GENOMIC DNA]</scope>
    <source>
        <strain evidence="3 4">DSMZ 26121</strain>
    </source>
</reference>
<dbReference type="RefSeq" id="WP_137312140.1">
    <property type="nucleotide sequence ID" value="NZ_CP040017.1"/>
</dbReference>
<dbReference type="InterPro" id="IPR036249">
    <property type="entry name" value="Thioredoxin-like_sf"/>
</dbReference>
<protein>
    <submittedName>
        <fullName evidence="2">Peroxiredoxin</fullName>
    </submittedName>
    <submittedName>
        <fullName evidence="3">Redoxin domain-containing protein</fullName>
    </submittedName>
</protein>
<evidence type="ECO:0000313" key="4">
    <source>
        <dbReference type="Proteomes" id="UP000298763"/>
    </source>
</evidence>
<dbReference type="InterPro" id="IPR000866">
    <property type="entry name" value="AhpC/TSA"/>
</dbReference>
<dbReference type="GO" id="GO:0016491">
    <property type="term" value="F:oxidoreductase activity"/>
    <property type="evidence" value="ECO:0007669"/>
    <property type="project" value="InterPro"/>
</dbReference>
<evidence type="ECO:0000313" key="3">
    <source>
        <dbReference type="EMBL" id="QCP09251.1"/>
    </source>
</evidence>